<keyword evidence="4" id="KW-1185">Reference proteome</keyword>
<organism evidence="3 4">
    <name type="scientific">Methanococcus vannielii (strain ATCC 35089 / DSM 1224 / JCM 13029 / OCM 148 / SB)</name>
    <dbReference type="NCBI Taxonomy" id="406327"/>
    <lineage>
        <taxon>Archaea</taxon>
        <taxon>Methanobacteriati</taxon>
        <taxon>Methanobacteriota</taxon>
        <taxon>Methanomada group</taxon>
        <taxon>Methanococci</taxon>
        <taxon>Methanococcales</taxon>
        <taxon>Methanococcaceae</taxon>
        <taxon>Methanococcus</taxon>
    </lineage>
</organism>
<evidence type="ECO:0000259" key="1">
    <source>
        <dbReference type="Pfam" id="PF05123"/>
    </source>
</evidence>
<dbReference type="Pfam" id="PF05124">
    <property type="entry name" value="S_layer_C"/>
    <property type="match status" value="1"/>
</dbReference>
<dbReference type="AlphaFoldDB" id="A6UN88"/>
<dbReference type="NCBIfam" id="TIGR01564">
    <property type="entry name" value="S_layer_MJ"/>
    <property type="match status" value="1"/>
</dbReference>
<dbReference type="KEGG" id="mvn:Mevan_0045"/>
<dbReference type="HOGENOM" id="CLU_016296_0_0_2"/>
<dbReference type="InterPro" id="IPR022651">
    <property type="entry name" value="S_layer_C"/>
</dbReference>
<dbReference type="eggNOG" id="arCOG03418">
    <property type="taxonomic scope" value="Archaea"/>
</dbReference>
<name>A6UN88_METVS</name>
<dbReference type="GeneID" id="5325501"/>
<gene>
    <name evidence="3" type="ordered locus">Mevan_0045</name>
</gene>
<reference evidence="3" key="1">
    <citation type="submission" date="2007-06" db="EMBL/GenBank/DDBJ databases">
        <title>Complete sequence of Methanococcus vannielii SB.</title>
        <authorList>
            <consortium name="US DOE Joint Genome Institute"/>
            <person name="Copeland A."/>
            <person name="Lucas S."/>
            <person name="Lapidus A."/>
            <person name="Barry K."/>
            <person name="Glavina del Rio T."/>
            <person name="Dalin E."/>
            <person name="Tice H."/>
            <person name="Pitluck S."/>
            <person name="Chain P."/>
            <person name="Malfatti S."/>
            <person name="Shin M."/>
            <person name="Vergez L."/>
            <person name="Schmutz J."/>
            <person name="Larimer F."/>
            <person name="Land M."/>
            <person name="Hauser L."/>
            <person name="Kyrpides N."/>
            <person name="Anderson I."/>
            <person name="Sieprawska-Lupa M."/>
            <person name="Whitman W.B."/>
            <person name="Richardson P."/>
        </authorList>
    </citation>
    <scope>NUCLEOTIDE SEQUENCE [LARGE SCALE GENOMIC DNA]</scope>
    <source>
        <strain evidence="3">SB</strain>
    </source>
</reference>
<dbReference type="InterPro" id="IPR006454">
    <property type="entry name" value="S_layer_MJ"/>
</dbReference>
<evidence type="ECO:0000313" key="3">
    <source>
        <dbReference type="EMBL" id="ABR53960.1"/>
    </source>
</evidence>
<dbReference type="EMBL" id="CP000742">
    <property type="protein sequence ID" value="ABR53960.1"/>
    <property type="molecule type" value="Genomic_DNA"/>
</dbReference>
<sequence>MAYSMGKIGALLSSGLFFGSMALTGVFAVEKVGDVDSFTSNVVSNGNPNINIVVGSNAASKDVVAAANIAAKVGSLMFKEGSGELGNAKFSVKAYSESDSFNLFGSGVTDSLFAASVNDDYVSLITTALFDSSTDLDATQYTSLEEVSTLLEVTDTDPSNWFANSDDDVSAEFLFARIKPDGANWRVNSDEMAYMTLLFDENTGVPGGLKGTAPGRNIAFLGEEWVVMGMSADADRLTLGKEVYRGTLKEGESYFLNGFEIKLESVIKRGNEYRVTAKILKDGKVVREVSDTTPVNLMSSGVGIRFQKVYEDISQNSGYADVVIVNNVKGMDLGSEVIPNYELYAVLHNGGKLEYTDDFVKGQKRAGFALKYVGDDLKGLKDGKEIKIADYAKLAFDDENSNTKLNMFFKMDLEKDVSISKNQKARVLNTEIILNELKASAKQNVQLNAPVALLDTETSLKNTDKNLILVGGPVVNSLTDELVKKGLVVIDEKSPATLVSLKDAANGKDVLIVAGGNRDKTSEAANALIEMM</sequence>
<proteinExistence type="predicted"/>
<dbReference type="Proteomes" id="UP000001107">
    <property type="component" value="Chromosome"/>
</dbReference>
<dbReference type="RefSeq" id="WP_011971864.1">
    <property type="nucleotide sequence ID" value="NC_009634.1"/>
</dbReference>
<evidence type="ECO:0000259" key="2">
    <source>
        <dbReference type="Pfam" id="PF05124"/>
    </source>
</evidence>
<dbReference type="Pfam" id="PF05123">
    <property type="entry name" value="S_layer_N"/>
    <property type="match status" value="1"/>
</dbReference>
<feature type="domain" description="S-layer protein outer" evidence="2">
    <location>
        <begin position="34"/>
        <end position="532"/>
    </location>
</feature>
<feature type="domain" description="S-layer protein central" evidence="1">
    <location>
        <begin position="112"/>
        <end position="441"/>
    </location>
</feature>
<dbReference type="OrthoDB" id="92388at2157"/>
<accession>A6UN88</accession>
<evidence type="ECO:0000313" key="4">
    <source>
        <dbReference type="Proteomes" id="UP000001107"/>
    </source>
</evidence>
<dbReference type="InterPro" id="IPR022650">
    <property type="entry name" value="S_layer_central"/>
</dbReference>
<protein>
    <submittedName>
        <fullName evidence="3">S-layer protein</fullName>
    </submittedName>
</protein>
<dbReference type="STRING" id="406327.Mevan_0045"/>